<dbReference type="EMBL" id="FOJO01000033">
    <property type="protein sequence ID" value="SFA61075.1"/>
    <property type="molecule type" value="Genomic_DNA"/>
</dbReference>
<organism evidence="1 2">
    <name type="scientific">Paracoccus halophilus</name>
    <dbReference type="NCBI Taxonomy" id="376733"/>
    <lineage>
        <taxon>Bacteria</taxon>
        <taxon>Pseudomonadati</taxon>
        <taxon>Pseudomonadota</taxon>
        <taxon>Alphaproteobacteria</taxon>
        <taxon>Rhodobacterales</taxon>
        <taxon>Paracoccaceae</taxon>
        <taxon>Paracoccus</taxon>
    </lineage>
</organism>
<name>A0A1I0UAM2_9RHOB</name>
<reference evidence="1 2" key="1">
    <citation type="submission" date="2016-10" db="EMBL/GenBank/DDBJ databases">
        <authorList>
            <person name="de Groot N.N."/>
        </authorList>
    </citation>
    <scope>NUCLEOTIDE SEQUENCE [LARGE SCALE GENOMIC DNA]</scope>
    <source>
        <strain evidence="1 2">CGMCC 1.6117</strain>
    </source>
</reference>
<gene>
    <name evidence="1" type="ORF">SAMN04487972_1337</name>
</gene>
<accession>A0A1I0UAM2</accession>
<evidence type="ECO:0000313" key="1">
    <source>
        <dbReference type="EMBL" id="SFA61075.1"/>
    </source>
</evidence>
<sequence>MLLKKSLLQCGKSFDAVKHLWSFEGGSAATEISAEFGADDEPEESDS</sequence>
<dbReference type="AlphaFoldDB" id="A0A1I0UAM2"/>
<protein>
    <submittedName>
        <fullName evidence="1">Uncharacterized protein</fullName>
    </submittedName>
</protein>
<proteinExistence type="predicted"/>
<evidence type="ECO:0000313" key="2">
    <source>
        <dbReference type="Proteomes" id="UP000182312"/>
    </source>
</evidence>
<dbReference type="Proteomes" id="UP000182312">
    <property type="component" value="Unassembled WGS sequence"/>
</dbReference>